<dbReference type="Gene3D" id="3.40.47.10">
    <property type="match status" value="1"/>
</dbReference>
<feature type="domain" description="Transposase-associated" evidence="9">
    <location>
        <begin position="12"/>
        <end position="79"/>
    </location>
</feature>
<protein>
    <recommendedName>
        <fullName evidence="3">very-long-chain 3-oxoacyl-CoA synthase</fullName>
        <ecNumber evidence="3">2.3.1.199</ecNumber>
    </recommendedName>
</protein>
<comment type="catalytic activity">
    <reaction evidence="6">
        <text>a very-long-chain acyl-CoA + malonyl-CoA + H(+) = a very-long-chain 3-oxoacyl-CoA + CO2 + CoA</text>
        <dbReference type="Rhea" id="RHEA:32727"/>
        <dbReference type="ChEBI" id="CHEBI:15378"/>
        <dbReference type="ChEBI" id="CHEBI:16526"/>
        <dbReference type="ChEBI" id="CHEBI:57287"/>
        <dbReference type="ChEBI" id="CHEBI:57384"/>
        <dbReference type="ChEBI" id="CHEBI:90725"/>
        <dbReference type="ChEBI" id="CHEBI:90736"/>
        <dbReference type="EC" id="2.3.1.199"/>
    </reaction>
</comment>
<comment type="caution">
    <text evidence="10">The sequence shown here is derived from an EMBL/GenBank/DDBJ whole genome shotgun (WGS) entry which is preliminary data.</text>
</comment>
<evidence type="ECO:0000256" key="6">
    <source>
        <dbReference type="ARBA" id="ARBA00047375"/>
    </source>
</evidence>
<dbReference type="GO" id="GO:0006633">
    <property type="term" value="P:fatty acid biosynthetic process"/>
    <property type="evidence" value="ECO:0007669"/>
    <property type="project" value="InterPro"/>
</dbReference>
<comment type="similarity">
    <text evidence="2">Belongs to the thiolase-like superfamily. Chalcone/stilbene synthases family.</text>
</comment>
<evidence type="ECO:0000259" key="8">
    <source>
        <dbReference type="Pfam" id="PF08541"/>
    </source>
</evidence>
<dbReference type="Proteomes" id="UP001058974">
    <property type="component" value="Chromosome 7"/>
</dbReference>
<evidence type="ECO:0000256" key="4">
    <source>
        <dbReference type="ARBA" id="ARBA00022679"/>
    </source>
</evidence>
<dbReference type="Pfam" id="PF08541">
    <property type="entry name" value="ACP_syn_III_C"/>
    <property type="match status" value="1"/>
</dbReference>
<comment type="pathway">
    <text evidence="1">Lipid metabolism; fatty acid biosynthesis.</text>
</comment>
<dbReference type="Pfam" id="PF08392">
    <property type="entry name" value="FAE1_CUT1_RppA"/>
    <property type="match status" value="1"/>
</dbReference>
<keyword evidence="4" id="KW-0808">Transferase</keyword>
<dbReference type="AlphaFoldDB" id="A0A9D4VRC3"/>
<dbReference type="InterPro" id="IPR013747">
    <property type="entry name" value="ACP_syn_III_C"/>
</dbReference>
<dbReference type="GO" id="GO:0009922">
    <property type="term" value="F:fatty acid elongase activity"/>
    <property type="evidence" value="ECO:0007669"/>
    <property type="project" value="UniProtKB-EC"/>
</dbReference>
<feature type="domain" description="Beta-ketoacyl-[acyl-carrier-protein] synthase III C-terminal" evidence="8">
    <location>
        <begin position="733"/>
        <end position="789"/>
    </location>
</feature>
<evidence type="ECO:0000259" key="7">
    <source>
        <dbReference type="Pfam" id="PF08392"/>
    </source>
</evidence>
<name>A0A9D4VRC3_PEA</name>
<dbReference type="PANTHER" id="PTHR31561">
    <property type="entry name" value="3-KETOACYL-COA SYNTHASE"/>
    <property type="match status" value="1"/>
</dbReference>
<feature type="domain" description="FAE" evidence="7">
    <location>
        <begin position="567"/>
        <end position="725"/>
    </location>
</feature>
<dbReference type="GO" id="GO:0016020">
    <property type="term" value="C:membrane"/>
    <property type="evidence" value="ECO:0007669"/>
    <property type="project" value="InterPro"/>
</dbReference>
<sequence>MYDRTYPGRRGLKPNFEEGVKGFITWAFAQECCLSEGGVRCPCLKCECRPIISDPEEVERHLKRRGFIKNYWVWTYNGEQLPSNVQRTTTTHASSSQSHMEHREEFSLISDMVGDAFGVNVTYDEPQDFDQEELPNEEAQKFYQLLQEMNTPLFEGSSDSKLSMCVRLLAAKSNWNVPDQCLEFFAKMMLDATPTKDNLPTSFYDAKRLVSKLGLEVRKIDCCTNGCMLFYDNEFGTNDGSLEECKFCKSPRYKVRSKAINRKTKDNEKARKDMEILCNRKELELKVKPNGKLLKPKANYSLTSEEAKAICRWLNELRMPDGYASNLARCADSSTGKLHGMKSHDCHVFMERLLPIAFSSLPKHVLNPLTEISQFFRDICASKLRVDDIVKLDKNIPVILFFGIPGRPSGKKNVHWLTQKELQAAHVHVLINCVEVKPYLEAFNTSYFQSTGEHPNTSDTHAYFPAWFKEQLSCAVAPTQEIIHLRNLSRGPVQSANEWHTYFVNGYKFHTQTWTEGKKTINSGVFVKGVTDGGEDDFYGTITHIYELVYNYLDCENKVVLFYCDCAMVINHYKLKHQILSYNLSGMGCSAGLIAIDLAKQLLQVHSNSYALVVNTENMTSGWYLGNNRSMLLSNCLFRVGGAAILLSNISSDSHRSKYHLKHTVRTHKGSQDNCYNSVFQKEDEVSLSKDLMSSAGFALKENITTLGKYVLPSLEQFKAVLDEMQKVLGLSDFELEPSKMTLYRYGNTSSSSIWYVLAYCEAKGRIRKGDRIWQIAFGSGFKCNTVVWSALRNVDPIKEINPWNDEINEFPVDVSI</sequence>
<dbReference type="EC" id="2.3.1.199" evidence="3"/>
<organism evidence="10 11">
    <name type="scientific">Pisum sativum</name>
    <name type="common">Garden pea</name>
    <name type="synonym">Lathyrus oleraceus</name>
    <dbReference type="NCBI Taxonomy" id="3888"/>
    <lineage>
        <taxon>Eukaryota</taxon>
        <taxon>Viridiplantae</taxon>
        <taxon>Streptophyta</taxon>
        <taxon>Embryophyta</taxon>
        <taxon>Tracheophyta</taxon>
        <taxon>Spermatophyta</taxon>
        <taxon>Magnoliopsida</taxon>
        <taxon>eudicotyledons</taxon>
        <taxon>Gunneridae</taxon>
        <taxon>Pentapetalae</taxon>
        <taxon>rosids</taxon>
        <taxon>fabids</taxon>
        <taxon>Fabales</taxon>
        <taxon>Fabaceae</taxon>
        <taxon>Papilionoideae</taxon>
        <taxon>50 kb inversion clade</taxon>
        <taxon>NPAAA clade</taxon>
        <taxon>Hologalegina</taxon>
        <taxon>IRL clade</taxon>
        <taxon>Fabeae</taxon>
        <taxon>Lathyrus</taxon>
    </lineage>
</organism>
<dbReference type="EMBL" id="JAMSHJ010000007">
    <property type="protein sequence ID" value="KAI5388798.1"/>
    <property type="molecule type" value="Genomic_DNA"/>
</dbReference>
<evidence type="ECO:0000256" key="3">
    <source>
        <dbReference type="ARBA" id="ARBA00012307"/>
    </source>
</evidence>
<accession>A0A9D4VRC3</accession>
<evidence type="ECO:0000256" key="1">
    <source>
        <dbReference type="ARBA" id="ARBA00005194"/>
    </source>
</evidence>
<dbReference type="CDD" id="cd00831">
    <property type="entry name" value="CHS_like"/>
    <property type="match status" value="1"/>
</dbReference>
<proteinExistence type="inferred from homology"/>
<evidence type="ECO:0000259" key="9">
    <source>
        <dbReference type="Pfam" id="PF13963"/>
    </source>
</evidence>
<reference evidence="10 11" key="1">
    <citation type="journal article" date="2022" name="Nat. Genet.">
        <title>Improved pea reference genome and pan-genome highlight genomic features and evolutionary characteristics.</title>
        <authorList>
            <person name="Yang T."/>
            <person name="Liu R."/>
            <person name="Luo Y."/>
            <person name="Hu S."/>
            <person name="Wang D."/>
            <person name="Wang C."/>
            <person name="Pandey M.K."/>
            <person name="Ge S."/>
            <person name="Xu Q."/>
            <person name="Li N."/>
            <person name="Li G."/>
            <person name="Huang Y."/>
            <person name="Saxena R.K."/>
            <person name="Ji Y."/>
            <person name="Li M."/>
            <person name="Yan X."/>
            <person name="He Y."/>
            <person name="Liu Y."/>
            <person name="Wang X."/>
            <person name="Xiang C."/>
            <person name="Varshney R.K."/>
            <person name="Ding H."/>
            <person name="Gao S."/>
            <person name="Zong X."/>
        </authorList>
    </citation>
    <scope>NUCLEOTIDE SEQUENCE [LARGE SCALE GENOMIC DNA]</scope>
    <source>
        <strain evidence="10 11">cv. Zhongwan 6</strain>
    </source>
</reference>
<evidence type="ECO:0000313" key="10">
    <source>
        <dbReference type="EMBL" id="KAI5388798.1"/>
    </source>
</evidence>
<keyword evidence="11" id="KW-1185">Reference proteome</keyword>
<evidence type="ECO:0000256" key="2">
    <source>
        <dbReference type="ARBA" id="ARBA00005531"/>
    </source>
</evidence>
<gene>
    <name evidence="10" type="ORF">KIW84_074455</name>
</gene>
<dbReference type="Gramene" id="Psat07G0445500-T1">
    <property type="protein sequence ID" value="KAI5388798.1"/>
    <property type="gene ID" value="KIW84_074455"/>
</dbReference>
<evidence type="ECO:0000313" key="11">
    <source>
        <dbReference type="Proteomes" id="UP001058974"/>
    </source>
</evidence>
<dbReference type="Pfam" id="PF13963">
    <property type="entry name" value="Transpos_assoc"/>
    <property type="match status" value="1"/>
</dbReference>
<evidence type="ECO:0000256" key="5">
    <source>
        <dbReference type="ARBA" id="ARBA00023315"/>
    </source>
</evidence>
<dbReference type="InterPro" id="IPR016039">
    <property type="entry name" value="Thiolase-like"/>
</dbReference>
<keyword evidence="5" id="KW-0012">Acyltransferase</keyword>
<dbReference type="InterPro" id="IPR029480">
    <property type="entry name" value="Transpos_assoc"/>
</dbReference>
<dbReference type="InterPro" id="IPR013601">
    <property type="entry name" value="FAE1_typ3_polyketide_synth"/>
</dbReference>
<dbReference type="InterPro" id="IPR012392">
    <property type="entry name" value="3-ktacl-CoA_syn"/>
</dbReference>
<dbReference type="SUPFAM" id="SSF53901">
    <property type="entry name" value="Thiolase-like"/>
    <property type="match status" value="1"/>
</dbReference>